<name>A0A919T203_9ACTN</name>
<dbReference type="EMBL" id="BOQP01000071">
    <property type="protein sequence ID" value="GIM84779.1"/>
    <property type="molecule type" value="Genomic_DNA"/>
</dbReference>
<evidence type="ECO:0000313" key="2">
    <source>
        <dbReference type="Proteomes" id="UP000680865"/>
    </source>
</evidence>
<dbReference type="Proteomes" id="UP000680865">
    <property type="component" value="Unassembled WGS sequence"/>
</dbReference>
<organism evidence="1 2">
    <name type="scientific">Winogradskya consettensis</name>
    <dbReference type="NCBI Taxonomy" id="113560"/>
    <lineage>
        <taxon>Bacteria</taxon>
        <taxon>Bacillati</taxon>
        <taxon>Actinomycetota</taxon>
        <taxon>Actinomycetes</taxon>
        <taxon>Micromonosporales</taxon>
        <taxon>Micromonosporaceae</taxon>
        <taxon>Winogradskya</taxon>
    </lineage>
</organism>
<reference evidence="1" key="1">
    <citation type="submission" date="2021-03" db="EMBL/GenBank/DDBJ databases">
        <title>Whole genome shotgun sequence of Actinoplanes consettensis NBRC 14913.</title>
        <authorList>
            <person name="Komaki H."/>
            <person name="Tamura T."/>
        </authorList>
    </citation>
    <scope>NUCLEOTIDE SEQUENCE</scope>
    <source>
        <strain evidence="1">NBRC 14913</strain>
    </source>
</reference>
<dbReference type="RefSeq" id="WP_213003583.1">
    <property type="nucleotide sequence ID" value="NZ_BAAATW010000011.1"/>
</dbReference>
<accession>A0A919T203</accession>
<protein>
    <submittedName>
        <fullName evidence="1">Uncharacterized protein</fullName>
    </submittedName>
</protein>
<proteinExistence type="predicted"/>
<dbReference type="AlphaFoldDB" id="A0A919T203"/>
<sequence>MTTLEPEQWRVLGRLKYLCGERAQLHSMLKAQDVSPESVCDLAERGLIVAKLDGEQIDLTPGLIKTYRRKMFLYLSPAGEAYYWNDPHRVLRVVGRFRHGVTLPHLLGMVLFDDVAKLAREGMIHALTEDDPIDLGDAHQRWANSAKLVLPGGAELWINAVTVRATRAGQLYCERN</sequence>
<keyword evidence="2" id="KW-1185">Reference proteome</keyword>
<gene>
    <name evidence="1" type="ORF">Aco04nite_93110</name>
</gene>
<comment type="caution">
    <text evidence="1">The sequence shown here is derived from an EMBL/GenBank/DDBJ whole genome shotgun (WGS) entry which is preliminary data.</text>
</comment>
<evidence type="ECO:0000313" key="1">
    <source>
        <dbReference type="EMBL" id="GIM84779.1"/>
    </source>
</evidence>